<name>A0A316DKZ4_9FLAO</name>
<dbReference type="EMBL" id="QGGQ01000018">
    <property type="protein sequence ID" value="PWK18356.1"/>
    <property type="molecule type" value="Genomic_DNA"/>
</dbReference>
<evidence type="ECO:0000313" key="1">
    <source>
        <dbReference type="EMBL" id="MBD1263145.1"/>
    </source>
</evidence>
<proteinExistence type="predicted"/>
<keyword evidence="4" id="KW-1185">Reference proteome</keyword>
<evidence type="ECO:0000313" key="4">
    <source>
        <dbReference type="Proteomes" id="UP000651837"/>
    </source>
</evidence>
<reference evidence="2 3" key="1">
    <citation type="submission" date="2018-05" db="EMBL/GenBank/DDBJ databases">
        <title>Genomic Encyclopedia of Archaeal and Bacterial Type Strains, Phase II (KMG-II): from individual species to whole genera.</title>
        <authorList>
            <person name="Goeker M."/>
        </authorList>
    </citation>
    <scope>NUCLEOTIDE SEQUENCE [LARGE SCALE GENOMIC DNA]</scope>
    <source>
        <strain evidence="2 3">DSM 23514</strain>
    </source>
</reference>
<dbReference type="InterPro" id="IPR045767">
    <property type="entry name" value="DUF6134"/>
</dbReference>
<dbReference type="Proteomes" id="UP000245667">
    <property type="component" value="Unassembled WGS sequence"/>
</dbReference>
<dbReference type="OrthoDB" id="1121030at2"/>
<accession>A0A316DKZ4</accession>
<dbReference type="Proteomes" id="UP000651837">
    <property type="component" value="Unassembled WGS sequence"/>
</dbReference>
<evidence type="ECO:0000313" key="2">
    <source>
        <dbReference type="EMBL" id="PWK18356.1"/>
    </source>
</evidence>
<dbReference type="RefSeq" id="WP_109655039.1">
    <property type="nucleotide sequence ID" value="NZ_JACWLN010000018.1"/>
</dbReference>
<comment type="caution">
    <text evidence="2">The sequence shown here is derived from an EMBL/GenBank/DDBJ whole genome shotgun (WGS) entry which is preliminary data.</text>
</comment>
<dbReference type="EMBL" id="JACWLN010000018">
    <property type="protein sequence ID" value="MBD1263145.1"/>
    <property type="molecule type" value="Genomic_DNA"/>
</dbReference>
<reference evidence="1 4" key="2">
    <citation type="submission" date="2020-07" db="EMBL/GenBank/DDBJ databases">
        <title>The draft genome sequence of Maribacter polysiphoniae KCTC 22021.</title>
        <authorList>
            <person name="Mu L."/>
        </authorList>
    </citation>
    <scope>NUCLEOTIDE SEQUENCE [LARGE SCALE GENOMIC DNA]</scope>
    <source>
        <strain evidence="1 4">KCTC 22021</strain>
    </source>
</reference>
<sequence length="206" mass="23523">MILWLNYSHLIWQVLIFSFFIGQFDVPNGDNTSLLFYIIMNDKVIGSLEATKTMDGSQTIYKSLTSIKTKIIKDIEVDYEYNVIFEKSILKKANVDILINQKPHVKTRTGLKDKNYYVIKNGKPKTVLHQAIDYTTVLLFFQEPTGINECFSEQGGSLNAIVALGNHSYKKINTKKQENIYYYKNGSLEKADIDGGLIHLSIVARK</sequence>
<gene>
    <name evidence="1" type="ORF">HZY62_21325</name>
    <name evidence="2" type="ORF">LX92_04367</name>
</gene>
<protein>
    <submittedName>
        <fullName evidence="2">Uncharacterized protein</fullName>
    </submittedName>
</protein>
<organism evidence="2 3">
    <name type="scientific">Maribacter polysiphoniae</name>
    <dbReference type="NCBI Taxonomy" id="429344"/>
    <lineage>
        <taxon>Bacteria</taxon>
        <taxon>Pseudomonadati</taxon>
        <taxon>Bacteroidota</taxon>
        <taxon>Flavobacteriia</taxon>
        <taxon>Flavobacteriales</taxon>
        <taxon>Flavobacteriaceae</taxon>
        <taxon>Maribacter</taxon>
    </lineage>
</organism>
<dbReference type="Pfam" id="PF19630">
    <property type="entry name" value="DUF6134"/>
    <property type="match status" value="1"/>
</dbReference>
<dbReference type="AlphaFoldDB" id="A0A316DKZ4"/>
<evidence type="ECO:0000313" key="3">
    <source>
        <dbReference type="Proteomes" id="UP000245667"/>
    </source>
</evidence>